<dbReference type="SUPFAM" id="SSF52172">
    <property type="entry name" value="CheY-like"/>
    <property type="match status" value="1"/>
</dbReference>
<proteinExistence type="predicted"/>
<comment type="caution">
    <text evidence="6">The sequence shown here is derived from an EMBL/GenBank/DDBJ whole genome shotgun (WGS) entry which is preliminary data.</text>
</comment>
<evidence type="ECO:0000259" key="4">
    <source>
        <dbReference type="PROSITE" id="PS50043"/>
    </source>
</evidence>
<accession>A0A4R1BG21</accession>
<dbReference type="Proteomes" id="UP000295244">
    <property type="component" value="Unassembled WGS sequence"/>
</dbReference>
<dbReference type="PANTHER" id="PTHR43214">
    <property type="entry name" value="TWO-COMPONENT RESPONSE REGULATOR"/>
    <property type="match status" value="1"/>
</dbReference>
<reference evidence="6 7" key="1">
    <citation type="submission" date="2019-03" db="EMBL/GenBank/DDBJ databases">
        <title>Whole genome sequence of a novel Rubrobacter taiwanensis strain, isolated from Yellowstone National Park.</title>
        <authorList>
            <person name="Freed S."/>
            <person name="Ramaley R.F."/>
            <person name="Kyndt J.A."/>
        </authorList>
    </citation>
    <scope>NUCLEOTIDE SEQUENCE [LARGE SCALE GENOMIC DNA]</scope>
    <source>
        <strain evidence="6 7">Yellowstone</strain>
    </source>
</reference>
<evidence type="ECO:0000259" key="5">
    <source>
        <dbReference type="PROSITE" id="PS50110"/>
    </source>
</evidence>
<dbReference type="AlphaFoldDB" id="A0A4R1BG21"/>
<keyword evidence="1 3" id="KW-0597">Phosphoprotein</keyword>
<dbReference type="InterPro" id="IPR000792">
    <property type="entry name" value="Tscrpt_reg_LuxR_C"/>
</dbReference>
<dbReference type="EMBL" id="SKBU01000018">
    <property type="protein sequence ID" value="TCJ16113.1"/>
    <property type="molecule type" value="Genomic_DNA"/>
</dbReference>
<dbReference type="GO" id="GO:0003677">
    <property type="term" value="F:DNA binding"/>
    <property type="evidence" value="ECO:0007669"/>
    <property type="project" value="UniProtKB-KW"/>
</dbReference>
<dbReference type="InterPro" id="IPR058245">
    <property type="entry name" value="NreC/VraR/RcsB-like_REC"/>
</dbReference>
<dbReference type="InterPro" id="IPR011006">
    <property type="entry name" value="CheY-like_superfamily"/>
</dbReference>
<dbReference type="PROSITE" id="PS50043">
    <property type="entry name" value="HTH_LUXR_2"/>
    <property type="match status" value="1"/>
</dbReference>
<dbReference type="SUPFAM" id="SSF46894">
    <property type="entry name" value="C-terminal effector domain of the bipartite response regulators"/>
    <property type="match status" value="1"/>
</dbReference>
<dbReference type="GO" id="GO:0006355">
    <property type="term" value="P:regulation of DNA-templated transcription"/>
    <property type="evidence" value="ECO:0007669"/>
    <property type="project" value="InterPro"/>
</dbReference>
<keyword evidence="2" id="KW-0238">DNA-binding</keyword>
<evidence type="ECO:0000256" key="3">
    <source>
        <dbReference type="PROSITE-ProRule" id="PRU00169"/>
    </source>
</evidence>
<keyword evidence="7" id="KW-1185">Reference proteome</keyword>
<evidence type="ECO:0000313" key="7">
    <source>
        <dbReference type="Proteomes" id="UP000295244"/>
    </source>
</evidence>
<dbReference type="PRINTS" id="PR00038">
    <property type="entry name" value="HTHLUXR"/>
</dbReference>
<dbReference type="PANTHER" id="PTHR43214:SF37">
    <property type="entry name" value="TRANSCRIPTIONAL REGULATORY PROTEIN YDFI"/>
    <property type="match status" value="1"/>
</dbReference>
<sequence length="216" mass="23707">MDDQHLFTSGLGRLVAVQPDMEVVGEAHNGEEAVALCQELTPDVVLMDISMPVMDGVSATRRIKELVPSTKILILTVHADDAHVFRGIRAGASGYLLKDCTPEDLARAIRTVHAGDTIMAPDIARKMLAAFEHIGNRNAGLTPRLTEREMQVITALAQGKSNKQIAHALGISEKTVRNHASNLYRKLHLYDRTQAVLYAIREGLVDLNSLDDPNKR</sequence>
<dbReference type="InterPro" id="IPR039420">
    <property type="entry name" value="WalR-like"/>
</dbReference>
<feature type="modified residue" description="4-aspartylphosphate" evidence="3">
    <location>
        <position position="48"/>
    </location>
</feature>
<dbReference type="PROSITE" id="PS50110">
    <property type="entry name" value="RESPONSE_REGULATORY"/>
    <property type="match status" value="1"/>
</dbReference>
<dbReference type="Gene3D" id="3.40.50.2300">
    <property type="match status" value="1"/>
</dbReference>
<dbReference type="InterPro" id="IPR016032">
    <property type="entry name" value="Sig_transdc_resp-reg_C-effctor"/>
</dbReference>
<feature type="domain" description="HTH luxR-type" evidence="4">
    <location>
        <begin position="138"/>
        <end position="203"/>
    </location>
</feature>
<evidence type="ECO:0000256" key="1">
    <source>
        <dbReference type="ARBA" id="ARBA00022553"/>
    </source>
</evidence>
<organism evidence="6 7">
    <name type="scientific">Rubrobacter taiwanensis</name>
    <dbReference type="NCBI Taxonomy" id="185139"/>
    <lineage>
        <taxon>Bacteria</taxon>
        <taxon>Bacillati</taxon>
        <taxon>Actinomycetota</taxon>
        <taxon>Rubrobacteria</taxon>
        <taxon>Rubrobacterales</taxon>
        <taxon>Rubrobacteraceae</taxon>
        <taxon>Rubrobacter</taxon>
    </lineage>
</organism>
<dbReference type="InterPro" id="IPR001789">
    <property type="entry name" value="Sig_transdc_resp-reg_receiver"/>
</dbReference>
<dbReference type="RefSeq" id="WP_132691697.1">
    <property type="nucleotide sequence ID" value="NZ_SKBU01000018.1"/>
</dbReference>
<gene>
    <name evidence="6" type="ORF">E0L93_10560</name>
</gene>
<dbReference type="CDD" id="cd06170">
    <property type="entry name" value="LuxR_C_like"/>
    <property type="match status" value="1"/>
</dbReference>
<dbReference type="Pfam" id="PF00196">
    <property type="entry name" value="GerE"/>
    <property type="match status" value="1"/>
</dbReference>
<dbReference type="OrthoDB" id="9808843at2"/>
<dbReference type="CDD" id="cd17535">
    <property type="entry name" value="REC_NarL-like"/>
    <property type="match status" value="1"/>
</dbReference>
<name>A0A4R1BG21_9ACTN</name>
<feature type="domain" description="Response regulatory" evidence="5">
    <location>
        <begin position="1"/>
        <end position="113"/>
    </location>
</feature>
<evidence type="ECO:0000256" key="2">
    <source>
        <dbReference type="ARBA" id="ARBA00023125"/>
    </source>
</evidence>
<evidence type="ECO:0000313" key="6">
    <source>
        <dbReference type="EMBL" id="TCJ16113.1"/>
    </source>
</evidence>
<dbReference type="SMART" id="SM00448">
    <property type="entry name" value="REC"/>
    <property type="match status" value="1"/>
</dbReference>
<dbReference type="PROSITE" id="PS00622">
    <property type="entry name" value="HTH_LUXR_1"/>
    <property type="match status" value="1"/>
</dbReference>
<dbReference type="Pfam" id="PF00072">
    <property type="entry name" value="Response_reg"/>
    <property type="match status" value="1"/>
</dbReference>
<dbReference type="GO" id="GO:0000160">
    <property type="term" value="P:phosphorelay signal transduction system"/>
    <property type="evidence" value="ECO:0007669"/>
    <property type="project" value="InterPro"/>
</dbReference>
<protein>
    <submittedName>
        <fullName evidence="6">Response regulator transcription factor</fullName>
    </submittedName>
</protein>
<dbReference type="SMART" id="SM00421">
    <property type="entry name" value="HTH_LUXR"/>
    <property type="match status" value="1"/>
</dbReference>